<dbReference type="InterPro" id="IPR001739">
    <property type="entry name" value="Methyl_CpG_DNA-bd"/>
</dbReference>
<feature type="domain" description="MBD" evidence="7">
    <location>
        <begin position="100"/>
        <end position="171"/>
    </location>
</feature>
<dbReference type="EMBL" id="LNRQ01000003">
    <property type="protein sequence ID" value="KZM99986.1"/>
    <property type="molecule type" value="Genomic_DNA"/>
</dbReference>
<name>A0A165ZFU6_DAUCS</name>
<dbReference type="PROSITE" id="PS50982">
    <property type="entry name" value="MBD"/>
    <property type="match status" value="1"/>
</dbReference>
<keyword evidence="5" id="KW-0539">Nucleus</keyword>
<sequence length="1011" mass="109460">MCPNGFPACLDGKCACVQSTTQVAATPLPTVLTPKSVESDKEVLNSKGVVVDVVRLAELEDPFGPEIRRRTEGMLTDAELLGFLEGLGGRWGSRRRKRKVVDASLFGDYLPKGWSLSISLKRKEKHVWLFCRRYISPSGRQFISCKEISSYLLSISGLQDGKQLDSSHGECKVDSQNPAGLAVLGDNTKDDSQSRNHSISEVAGATEPTLEHVQDNVGSSSVGELPNEDHYADKDINPEIFDTNGNKKLDSGIDNSKLEGSLRVEISSDKIGYDQQHEAFGNPDMQAGTIVLDRVETSDQQVKDCPSSSYKVDNVADAEKRSLGSNSCLGSEATLAINSNHGIPESSDRSAVLCVPDVTNTCSVEQENGLQICAPPRIDGQTSVHLPSDVLGDSAAADESVRKGVAGNPFYTENMSSASTANDLKLDSGKFATVESIFGSDDNHDEANKHCVTAVKPDFIVEGTAVFQSGNEHFGGIDNVKYGSLNFDLSRSEQKICSDSSVLAPSGDEEICIDNNVKNISTFSATPDNMVLNCESNERSSYACPRTDVVDVLQDESKYGNFSIPSLSRRNQAAVEVEPRQGVTFNSLLSLSGQEKASSAENLVDLLPTRHSDTAEFNEVETSRNAGVILSSGRTYNGVGASMSSNKERSLELSSLLSSGKGATFGSEDNVSGVDNRSVEECRQFSGNGLLVGSCFAQHPSNVYTVDQIYNRPVNELKFDNGLNSGNNDLALDFGDPHAGLFADTTDLENEKYATNCSAIPTRIEQNIGAQINVNRVNDNFVEEQGISSFSDLFSLSCNGKLWGTEPNFNQAYNRRWEVPDVNEVGTSKNKKYMVDFSAANAQPAENVMPGGGIWRAGEDAFQSSMADLSNPPAQSTTPFCTFDILSDKAEDGLYRLGDKYNRGSCFEELGSGRTEPVEFSFLTAPNSTSFQGVPDKNPYGTGMEQPYGSSYWIGKHDLVQNIPSRSQVTTLCVWCRNEFHHEPVHPGTQAAIGSMCPTCRSRISEQVNAL</sequence>
<evidence type="ECO:0000256" key="4">
    <source>
        <dbReference type="ARBA" id="ARBA00023163"/>
    </source>
</evidence>
<evidence type="ECO:0000256" key="6">
    <source>
        <dbReference type="SAM" id="MobiDB-lite"/>
    </source>
</evidence>
<dbReference type="OMA" id="GCHNQEG"/>
<dbReference type="AlphaFoldDB" id="A0A165ZFU6"/>
<accession>A0A165ZFU6</accession>
<keyword evidence="2" id="KW-0805">Transcription regulation</keyword>
<dbReference type="GO" id="GO:0003677">
    <property type="term" value="F:DNA binding"/>
    <property type="evidence" value="ECO:0007669"/>
    <property type="project" value="UniProtKB-KW"/>
</dbReference>
<evidence type="ECO:0000313" key="8">
    <source>
        <dbReference type="EMBL" id="KZM99986.1"/>
    </source>
</evidence>
<dbReference type="PANTHER" id="PTHR37701">
    <property type="entry name" value="METHYL-CPG-BINDING DOMAIN-CONTAINING PROTEIN 8"/>
    <property type="match status" value="1"/>
</dbReference>
<evidence type="ECO:0000256" key="1">
    <source>
        <dbReference type="ARBA" id="ARBA00004123"/>
    </source>
</evidence>
<protein>
    <recommendedName>
        <fullName evidence="7">MBD domain-containing protein</fullName>
    </recommendedName>
</protein>
<comment type="subcellular location">
    <subcellularLocation>
        <location evidence="1">Nucleus</location>
    </subcellularLocation>
</comment>
<keyword evidence="3" id="KW-0238">DNA-binding</keyword>
<feature type="region of interest" description="Disordered" evidence="6">
    <location>
        <begin position="185"/>
        <end position="211"/>
    </location>
</feature>
<keyword evidence="4" id="KW-0804">Transcription</keyword>
<evidence type="ECO:0000256" key="3">
    <source>
        <dbReference type="ARBA" id="ARBA00023125"/>
    </source>
</evidence>
<evidence type="ECO:0000256" key="5">
    <source>
        <dbReference type="ARBA" id="ARBA00023242"/>
    </source>
</evidence>
<dbReference type="InterPro" id="IPR037472">
    <property type="entry name" value="MBD8"/>
</dbReference>
<evidence type="ECO:0000256" key="2">
    <source>
        <dbReference type="ARBA" id="ARBA00023015"/>
    </source>
</evidence>
<comment type="caution">
    <text evidence="8">The sequence shown here is derived from an EMBL/GenBank/DDBJ whole genome shotgun (WGS) entry which is preliminary data.</text>
</comment>
<dbReference type="InterPro" id="IPR016177">
    <property type="entry name" value="DNA-bd_dom_sf"/>
</dbReference>
<gene>
    <name evidence="8" type="ORF">DCAR_008741</name>
</gene>
<dbReference type="Gramene" id="KZM99986">
    <property type="protein sequence ID" value="KZM99986"/>
    <property type="gene ID" value="DCAR_008741"/>
</dbReference>
<organism evidence="8">
    <name type="scientific">Daucus carota subsp. sativus</name>
    <name type="common">Carrot</name>
    <dbReference type="NCBI Taxonomy" id="79200"/>
    <lineage>
        <taxon>Eukaryota</taxon>
        <taxon>Viridiplantae</taxon>
        <taxon>Streptophyta</taxon>
        <taxon>Embryophyta</taxon>
        <taxon>Tracheophyta</taxon>
        <taxon>Spermatophyta</taxon>
        <taxon>Magnoliopsida</taxon>
        <taxon>eudicotyledons</taxon>
        <taxon>Gunneridae</taxon>
        <taxon>Pentapetalae</taxon>
        <taxon>asterids</taxon>
        <taxon>campanulids</taxon>
        <taxon>Apiales</taxon>
        <taxon>Apiaceae</taxon>
        <taxon>Apioideae</taxon>
        <taxon>Scandiceae</taxon>
        <taxon>Daucinae</taxon>
        <taxon>Daucus</taxon>
        <taxon>Daucus sect. Daucus</taxon>
    </lineage>
</organism>
<reference evidence="8" key="1">
    <citation type="journal article" date="2016" name="Nat. Genet.">
        <title>A high-quality carrot genome assembly provides new insights into carotenoid accumulation and asterid genome evolution.</title>
        <authorList>
            <person name="Iorizzo M."/>
            <person name="Ellison S."/>
            <person name="Senalik D."/>
            <person name="Zeng P."/>
            <person name="Satapoomin P."/>
            <person name="Huang J."/>
            <person name="Bowman M."/>
            <person name="Iovene M."/>
            <person name="Sanseverino W."/>
            <person name="Cavagnaro P."/>
            <person name="Yildiz M."/>
            <person name="Macko-Podgorni A."/>
            <person name="Moranska E."/>
            <person name="Grzebelus E."/>
            <person name="Grzebelus D."/>
            <person name="Ashrafi H."/>
            <person name="Zheng Z."/>
            <person name="Cheng S."/>
            <person name="Spooner D."/>
            <person name="Van Deynze A."/>
            <person name="Simon P."/>
        </authorList>
    </citation>
    <scope>NUCLEOTIDE SEQUENCE [LARGE SCALE GENOMIC DNA]</scope>
    <source>
        <tissue evidence="8">Leaf</tissue>
    </source>
</reference>
<evidence type="ECO:0000259" key="7">
    <source>
        <dbReference type="PROSITE" id="PS50982"/>
    </source>
</evidence>
<dbReference type="SUPFAM" id="SSF54171">
    <property type="entry name" value="DNA-binding domain"/>
    <property type="match status" value="1"/>
</dbReference>
<dbReference type="PANTHER" id="PTHR37701:SF17">
    <property type="entry name" value="METHYL BINDING DOMAIN117"/>
    <property type="match status" value="1"/>
</dbReference>
<dbReference type="GO" id="GO:0005634">
    <property type="term" value="C:nucleus"/>
    <property type="evidence" value="ECO:0007669"/>
    <property type="project" value="UniProtKB-SubCell"/>
</dbReference>
<proteinExistence type="predicted"/>